<evidence type="ECO:0000256" key="4">
    <source>
        <dbReference type="ARBA" id="ARBA00022729"/>
    </source>
</evidence>
<keyword evidence="5" id="KW-1015">Disulfide bond</keyword>
<comment type="caution">
    <text evidence="7">The sequence shown here is derived from an EMBL/GenBank/DDBJ whole genome shotgun (WGS) entry which is preliminary data.</text>
</comment>
<evidence type="ECO:0000313" key="8">
    <source>
        <dbReference type="Proteomes" id="UP000645828"/>
    </source>
</evidence>
<dbReference type="GO" id="GO:0005615">
    <property type="term" value="C:extracellular space"/>
    <property type="evidence" value="ECO:0007669"/>
    <property type="project" value="TreeGrafter"/>
</dbReference>
<dbReference type="AlphaFoldDB" id="A0A811Z0S9"/>
<evidence type="ECO:0000256" key="1">
    <source>
        <dbReference type="ARBA" id="ARBA00004613"/>
    </source>
</evidence>
<dbReference type="EMBL" id="CAJHUB010000755">
    <property type="protein sequence ID" value="CAD7683347.1"/>
    <property type="molecule type" value="Genomic_DNA"/>
</dbReference>
<gene>
    <name evidence="7" type="ORF">NYPRO_LOCUS16140</name>
</gene>
<evidence type="ECO:0000256" key="6">
    <source>
        <dbReference type="SAM" id="MobiDB-lite"/>
    </source>
</evidence>
<name>A0A811Z0S9_NYCPR</name>
<dbReference type="PANTHER" id="PTHR28593:SF2">
    <property type="entry name" value="METEORIN"/>
    <property type="match status" value="1"/>
</dbReference>
<dbReference type="Proteomes" id="UP000645828">
    <property type="component" value="Unassembled WGS sequence"/>
</dbReference>
<organism evidence="7 8">
    <name type="scientific">Nyctereutes procyonoides</name>
    <name type="common">Raccoon dog</name>
    <name type="synonym">Canis procyonoides</name>
    <dbReference type="NCBI Taxonomy" id="34880"/>
    <lineage>
        <taxon>Eukaryota</taxon>
        <taxon>Metazoa</taxon>
        <taxon>Chordata</taxon>
        <taxon>Craniata</taxon>
        <taxon>Vertebrata</taxon>
        <taxon>Euteleostomi</taxon>
        <taxon>Mammalia</taxon>
        <taxon>Eutheria</taxon>
        <taxon>Laurasiatheria</taxon>
        <taxon>Carnivora</taxon>
        <taxon>Caniformia</taxon>
        <taxon>Canidae</taxon>
        <taxon>Nyctereutes</taxon>
    </lineage>
</organism>
<accession>A0A811Z0S9</accession>
<sequence>MSLPPGDLSLSLHTRPGGSSEGYSHPDPSQGLADRAQVEVRGSWGRQGDTEPAGPELGPRCPPHPHPAPRRLGLLPHAHHRDWWKVPGPGPHGLPRRREVRRAQGCGAPGDHRTPRAAVRALLRPPAPATSPAARSIAAAGAAAVLACAGMGSAGCTHPGPHAQPLAGAQVFAERAGWGPREHPALFLQATPHPDISRRVASFRFKMCGDRHPELRPQAPGWDLHSPSPLVPGTRRPCSHTELLLAACTSDLVSPSCRSLFSQRPLFWRGSRGPGLHPYPAAPRRPGGHFGEAWLGCAPHFQEFSRAYAAAHTSRPHPCEVALD</sequence>
<dbReference type="PANTHER" id="PTHR28593">
    <property type="entry name" value="METEORIN-LIKE PROTEIN"/>
    <property type="match status" value="1"/>
</dbReference>
<evidence type="ECO:0000256" key="5">
    <source>
        <dbReference type="ARBA" id="ARBA00023157"/>
    </source>
</evidence>
<dbReference type="GO" id="GO:0005179">
    <property type="term" value="F:hormone activity"/>
    <property type="evidence" value="ECO:0007669"/>
    <property type="project" value="TreeGrafter"/>
</dbReference>
<proteinExistence type="inferred from homology"/>
<keyword evidence="3" id="KW-0964">Secreted</keyword>
<dbReference type="GO" id="GO:0010001">
    <property type="term" value="P:glial cell differentiation"/>
    <property type="evidence" value="ECO:0007669"/>
    <property type="project" value="TreeGrafter"/>
</dbReference>
<reference evidence="7" key="1">
    <citation type="submission" date="2020-12" db="EMBL/GenBank/DDBJ databases">
        <authorList>
            <consortium name="Molecular Ecology Group"/>
        </authorList>
    </citation>
    <scope>NUCLEOTIDE SEQUENCE</scope>
    <source>
        <strain evidence="7">TBG_1078</strain>
    </source>
</reference>
<keyword evidence="8" id="KW-1185">Reference proteome</keyword>
<keyword evidence="4" id="KW-0732">Signal</keyword>
<evidence type="ECO:0000313" key="7">
    <source>
        <dbReference type="EMBL" id="CAD7683347.1"/>
    </source>
</evidence>
<dbReference type="GO" id="GO:0050772">
    <property type="term" value="P:positive regulation of axonogenesis"/>
    <property type="evidence" value="ECO:0007669"/>
    <property type="project" value="TreeGrafter"/>
</dbReference>
<evidence type="ECO:0000256" key="3">
    <source>
        <dbReference type="ARBA" id="ARBA00022525"/>
    </source>
</evidence>
<comment type="subcellular location">
    <subcellularLocation>
        <location evidence="1">Secreted</location>
    </subcellularLocation>
</comment>
<comment type="similarity">
    <text evidence="2">Belongs to the meteorin family.</text>
</comment>
<evidence type="ECO:0000256" key="2">
    <source>
        <dbReference type="ARBA" id="ARBA00005669"/>
    </source>
</evidence>
<protein>
    <submittedName>
        <fullName evidence="7">(raccoon dog) hypothetical protein</fullName>
    </submittedName>
</protein>
<feature type="region of interest" description="Disordered" evidence="6">
    <location>
        <begin position="1"/>
        <end position="73"/>
    </location>
</feature>
<dbReference type="InterPro" id="IPR051998">
    <property type="entry name" value="Meteorin-like"/>
</dbReference>